<sequence>MKKPAIALLLALSLLPIGIPVSLASTSQLTFSVRQTPSTLEALLTFYGTIKPAKSKIAVNIQISDNGVWKATRFKATTAKAGTWKVSALATAFDAKVTYRASAVVGGKKIYSPVRTITIQQVAQISEADPALVIEQLGPGGRIHGADISRWQHPNDAPIDFVKMYSAGVRFVMIKSSDTRDDADALSLKYLVMDHSAAQAAGIYTGFYHYAILPDVADDAAVIRDATAQAQKAIWRLASIGGYTERDLPYALDLENKCIRLTSSGACASYATRSEVTLWASVFLRILKEKTGKTPMMYSYPSFLEGSMNKNAELAQYPLWLAQYAIDPSNPVNQPGLKAGGCYVHSWTGANCDSQWTIWQYTSCGIAPKYGVPGARLDLNLFRGTPNAFMDLVRGSWAPTQIDLMPNNEPTSMTIQSQTSTDTNRALTFKVSVARPDLSPVVTGSVKLVFDPLNTPTIRPTQTVLRDTSGQWTLAVKGVSAGTYNATLVFNDVSKTHAQSSQPVTFTIEQGPTPTPTPSPTPTIKPTPKPSVDGCANQIKN</sequence>
<evidence type="ECO:0000256" key="1">
    <source>
        <dbReference type="ARBA" id="ARBA00010646"/>
    </source>
</evidence>
<dbReference type="AlphaFoldDB" id="A0A6J6QPE0"/>
<protein>
    <submittedName>
        <fullName evidence="3">Unannotated protein</fullName>
    </submittedName>
</protein>
<evidence type="ECO:0000313" key="5">
    <source>
        <dbReference type="EMBL" id="CAB5153449.1"/>
    </source>
</evidence>
<accession>A0A6J6QPE0</accession>
<name>A0A6J6QPE0_9ZZZZ</name>
<dbReference type="Pfam" id="PF01183">
    <property type="entry name" value="Glyco_hydro_25"/>
    <property type="match status" value="1"/>
</dbReference>
<evidence type="ECO:0000313" key="4">
    <source>
        <dbReference type="EMBL" id="CAB4923722.1"/>
    </source>
</evidence>
<feature type="region of interest" description="Disordered" evidence="2">
    <location>
        <begin position="505"/>
        <end position="541"/>
    </location>
</feature>
<dbReference type="Gene3D" id="3.20.20.80">
    <property type="entry name" value="Glycosidases"/>
    <property type="match status" value="1"/>
</dbReference>
<dbReference type="EMBL" id="CAFBRZ010000040">
    <property type="protein sequence ID" value="CAB5153449.1"/>
    <property type="molecule type" value="Genomic_DNA"/>
</dbReference>
<dbReference type="EMBL" id="CAFBMU010000008">
    <property type="protein sequence ID" value="CAB4923722.1"/>
    <property type="molecule type" value="Genomic_DNA"/>
</dbReference>
<gene>
    <name evidence="3" type="ORF">UFOPK2655_00900</name>
    <name evidence="4" type="ORF">UFOPK3667_00864</name>
    <name evidence="5" type="ORF">UFOPK4444_00811</name>
</gene>
<dbReference type="PANTHER" id="PTHR34135:SF2">
    <property type="entry name" value="LYSOZYME"/>
    <property type="match status" value="1"/>
</dbReference>
<dbReference type="GO" id="GO:0016052">
    <property type="term" value="P:carbohydrate catabolic process"/>
    <property type="evidence" value="ECO:0007669"/>
    <property type="project" value="TreeGrafter"/>
</dbReference>
<dbReference type="SUPFAM" id="SSF51445">
    <property type="entry name" value="(Trans)glycosidases"/>
    <property type="match status" value="1"/>
</dbReference>
<dbReference type="InterPro" id="IPR002053">
    <property type="entry name" value="Glyco_hydro_25"/>
</dbReference>
<comment type="similarity">
    <text evidence="1">Belongs to the glycosyl hydrolase 25 family.</text>
</comment>
<dbReference type="EMBL" id="CAEZYE010000046">
    <property type="protein sequence ID" value="CAB4713660.1"/>
    <property type="molecule type" value="Genomic_DNA"/>
</dbReference>
<proteinExistence type="inferred from homology"/>
<dbReference type="GO" id="GO:0016998">
    <property type="term" value="P:cell wall macromolecule catabolic process"/>
    <property type="evidence" value="ECO:0007669"/>
    <property type="project" value="InterPro"/>
</dbReference>
<reference evidence="3" key="1">
    <citation type="submission" date="2020-05" db="EMBL/GenBank/DDBJ databases">
        <authorList>
            <person name="Chiriac C."/>
            <person name="Salcher M."/>
            <person name="Ghai R."/>
            <person name="Kavagutti S V."/>
        </authorList>
    </citation>
    <scope>NUCLEOTIDE SEQUENCE</scope>
</reference>
<dbReference type="PANTHER" id="PTHR34135">
    <property type="entry name" value="LYSOZYME"/>
    <property type="match status" value="1"/>
</dbReference>
<evidence type="ECO:0000256" key="2">
    <source>
        <dbReference type="SAM" id="MobiDB-lite"/>
    </source>
</evidence>
<dbReference type="GO" id="GO:0009253">
    <property type="term" value="P:peptidoglycan catabolic process"/>
    <property type="evidence" value="ECO:0007669"/>
    <property type="project" value="InterPro"/>
</dbReference>
<evidence type="ECO:0000313" key="3">
    <source>
        <dbReference type="EMBL" id="CAB4713660.1"/>
    </source>
</evidence>
<dbReference type="PROSITE" id="PS51904">
    <property type="entry name" value="GLYCOSYL_HYDROL_F25_2"/>
    <property type="match status" value="1"/>
</dbReference>
<feature type="compositionally biased region" description="Pro residues" evidence="2">
    <location>
        <begin position="513"/>
        <end position="529"/>
    </location>
</feature>
<organism evidence="3">
    <name type="scientific">freshwater metagenome</name>
    <dbReference type="NCBI Taxonomy" id="449393"/>
    <lineage>
        <taxon>unclassified sequences</taxon>
        <taxon>metagenomes</taxon>
        <taxon>ecological metagenomes</taxon>
    </lineage>
</organism>
<dbReference type="InterPro" id="IPR017853">
    <property type="entry name" value="GH"/>
</dbReference>
<dbReference type="GO" id="GO:0003796">
    <property type="term" value="F:lysozyme activity"/>
    <property type="evidence" value="ECO:0007669"/>
    <property type="project" value="InterPro"/>
</dbReference>